<organism evidence="3 4">
    <name type="scientific">Ramalina farinacea</name>
    <dbReference type="NCBI Taxonomy" id="258253"/>
    <lineage>
        <taxon>Eukaryota</taxon>
        <taxon>Fungi</taxon>
        <taxon>Dikarya</taxon>
        <taxon>Ascomycota</taxon>
        <taxon>Pezizomycotina</taxon>
        <taxon>Lecanoromycetes</taxon>
        <taxon>OSLEUM clade</taxon>
        <taxon>Lecanoromycetidae</taxon>
        <taxon>Lecanorales</taxon>
        <taxon>Lecanorineae</taxon>
        <taxon>Ramalinaceae</taxon>
        <taxon>Ramalina</taxon>
    </lineage>
</organism>
<evidence type="ECO:0000259" key="2">
    <source>
        <dbReference type="Pfam" id="PF22942"/>
    </source>
</evidence>
<comment type="caution">
    <text evidence="3">The sequence shown here is derived from an EMBL/GenBank/DDBJ whole genome shotgun (WGS) entry which is preliminary data.</text>
</comment>
<evidence type="ECO:0000313" key="3">
    <source>
        <dbReference type="EMBL" id="MDI1493241.1"/>
    </source>
</evidence>
<evidence type="ECO:0000256" key="1">
    <source>
        <dbReference type="SAM" id="MobiDB-lite"/>
    </source>
</evidence>
<reference evidence="3" key="1">
    <citation type="journal article" date="2023" name="Genome Biol. Evol.">
        <title>First Whole Genome Sequence and Flow Cytometry Genome Size Data for the Lichen-Forming Fungus Ramalina farinacea (Ascomycota).</title>
        <authorList>
            <person name="Llewellyn T."/>
            <person name="Mian S."/>
            <person name="Hill R."/>
            <person name="Leitch I.J."/>
            <person name="Gaya E."/>
        </authorList>
    </citation>
    <scope>NUCLEOTIDE SEQUENCE</scope>
    <source>
        <strain evidence="3">LIQ254RAFAR</strain>
    </source>
</reference>
<keyword evidence="4" id="KW-1185">Reference proteome</keyword>
<accession>A0AA43QXL1</accession>
<evidence type="ECO:0000313" key="4">
    <source>
        <dbReference type="Proteomes" id="UP001161017"/>
    </source>
</evidence>
<name>A0AA43QXL1_9LECA</name>
<feature type="region of interest" description="Disordered" evidence="1">
    <location>
        <begin position="22"/>
        <end position="56"/>
    </location>
</feature>
<gene>
    <name evidence="3" type="ORF">OHK93_005029</name>
</gene>
<feature type="compositionally biased region" description="Polar residues" evidence="1">
    <location>
        <begin position="23"/>
        <end position="49"/>
    </location>
</feature>
<sequence length="337" mass="39289">MSVEEYKQALSLASIQHPIASAEVSNDSPAPISASTLPNETTHNSTDVTLKSDGNGEEELGAKVSFVDITDIREEGADRSSVCLTSKRIQAPKQKQQWDKYGENGLVLRRKYEKKAGKSEEPKFKWTQLEINDEVLRNFIQHALCDYPFVNLSSTPIVIKSPYKELFYYREELRAYITSSERTSFETERLQLLKTFMTENLESTQREYDRHILYGYATWDLLWTLYRPHSLVVTHRNNIYRCFQVKSFDNSVLDCYYWSYIEGRFGRVLHRIPLEPFEGLRKITSLFAVPLNFLPDEQRKCLTEFLIKRGKKWESLCCTSHKTYNGQSARRHAYNTD</sequence>
<dbReference type="Proteomes" id="UP001161017">
    <property type="component" value="Unassembled WGS sequence"/>
</dbReference>
<feature type="domain" description="DUF7025" evidence="2">
    <location>
        <begin position="210"/>
        <end position="295"/>
    </location>
</feature>
<dbReference type="Pfam" id="PF22942">
    <property type="entry name" value="DUF7025"/>
    <property type="match status" value="1"/>
</dbReference>
<dbReference type="PANTHER" id="PTHR46411">
    <property type="entry name" value="FAMILY ATPASE, PUTATIVE-RELATED"/>
    <property type="match status" value="1"/>
</dbReference>
<proteinExistence type="predicted"/>
<dbReference type="AlphaFoldDB" id="A0AA43QXL1"/>
<dbReference type="EMBL" id="JAPUFD010000024">
    <property type="protein sequence ID" value="MDI1493241.1"/>
    <property type="molecule type" value="Genomic_DNA"/>
</dbReference>
<dbReference type="PANTHER" id="PTHR46411:SF2">
    <property type="entry name" value="AAA+ ATPASE DOMAIN-CONTAINING PROTEIN"/>
    <property type="match status" value="1"/>
</dbReference>
<dbReference type="InterPro" id="IPR054289">
    <property type="entry name" value="DUF7025"/>
</dbReference>
<protein>
    <recommendedName>
        <fullName evidence="2">DUF7025 domain-containing protein</fullName>
    </recommendedName>
</protein>